<reference evidence="1 2" key="1">
    <citation type="submission" date="2020-07" db="EMBL/GenBank/DDBJ databases">
        <title>Sequencing the genomes of 1000 actinobacteria strains.</title>
        <authorList>
            <person name="Klenk H.-P."/>
        </authorList>
    </citation>
    <scope>NUCLEOTIDE SEQUENCE [LARGE SCALE GENOMIC DNA]</scope>
    <source>
        <strain evidence="1 2">DSM 7487</strain>
    </source>
</reference>
<gene>
    <name evidence="1" type="ORF">BJ968_000140</name>
</gene>
<dbReference type="EMBL" id="JACCBB010000001">
    <property type="protein sequence ID" value="NYD20600.1"/>
    <property type="molecule type" value="Genomic_DNA"/>
</dbReference>
<organism evidence="1 2">
    <name type="scientific">Kineococcus aurantiacus</name>
    <dbReference type="NCBI Taxonomy" id="37633"/>
    <lineage>
        <taxon>Bacteria</taxon>
        <taxon>Bacillati</taxon>
        <taxon>Actinomycetota</taxon>
        <taxon>Actinomycetes</taxon>
        <taxon>Kineosporiales</taxon>
        <taxon>Kineosporiaceae</taxon>
        <taxon>Kineococcus</taxon>
    </lineage>
</organism>
<evidence type="ECO:0000313" key="1">
    <source>
        <dbReference type="EMBL" id="NYD20600.1"/>
    </source>
</evidence>
<dbReference type="InterPro" id="IPR015422">
    <property type="entry name" value="PyrdxlP-dep_Trfase_small"/>
</dbReference>
<protein>
    <submittedName>
        <fullName evidence="1">Bifunctional pyridoxal-dependent enzyme with beta-cystathionase and maltose regulon repressor activities</fullName>
    </submittedName>
</protein>
<sequence length="60" mass="6268">MGGLGAALHLAQGRARVHLSDGAEFAQRTGLDTSAHARLNSATTEADLAEMLARLDRVVP</sequence>
<dbReference type="RefSeq" id="WP_179748331.1">
    <property type="nucleotide sequence ID" value="NZ_BAAAGN010000002.1"/>
</dbReference>
<comment type="caution">
    <text evidence="1">The sequence shown here is derived from an EMBL/GenBank/DDBJ whole genome shotgun (WGS) entry which is preliminary data.</text>
</comment>
<keyword evidence="2" id="KW-1185">Reference proteome</keyword>
<accession>A0A7Y9ARD7</accession>
<evidence type="ECO:0000313" key="2">
    <source>
        <dbReference type="Proteomes" id="UP000521922"/>
    </source>
</evidence>
<name>A0A7Y9ARD7_9ACTN</name>
<dbReference type="Gene3D" id="3.90.1150.10">
    <property type="entry name" value="Aspartate Aminotransferase, domain 1"/>
    <property type="match status" value="1"/>
</dbReference>
<proteinExistence type="predicted"/>
<dbReference type="Proteomes" id="UP000521922">
    <property type="component" value="Unassembled WGS sequence"/>
</dbReference>
<dbReference type="AlphaFoldDB" id="A0A7Y9ARD7"/>